<evidence type="ECO:0000256" key="1">
    <source>
        <dbReference type="SAM" id="MobiDB-lite"/>
    </source>
</evidence>
<comment type="caution">
    <text evidence="2">The sequence shown here is derived from an EMBL/GenBank/DDBJ whole genome shotgun (WGS) entry which is preliminary data.</text>
</comment>
<organism evidence="2 3">
    <name type="scientific">Rotaria sordida</name>
    <dbReference type="NCBI Taxonomy" id="392033"/>
    <lineage>
        <taxon>Eukaryota</taxon>
        <taxon>Metazoa</taxon>
        <taxon>Spiralia</taxon>
        <taxon>Gnathifera</taxon>
        <taxon>Rotifera</taxon>
        <taxon>Eurotatoria</taxon>
        <taxon>Bdelloidea</taxon>
        <taxon>Philodinida</taxon>
        <taxon>Philodinidae</taxon>
        <taxon>Rotaria</taxon>
    </lineage>
</organism>
<dbReference type="EMBL" id="CAJNOL010000234">
    <property type="protein sequence ID" value="CAF0951434.1"/>
    <property type="molecule type" value="Genomic_DNA"/>
</dbReference>
<evidence type="ECO:0000313" key="3">
    <source>
        <dbReference type="Proteomes" id="UP000663870"/>
    </source>
</evidence>
<feature type="region of interest" description="Disordered" evidence="1">
    <location>
        <begin position="574"/>
        <end position="607"/>
    </location>
</feature>
<protein>
    <submittedName>
        <fullName evidence="2">Uncharacterized protein</fullName>
    </submittedName>
</protein>
<evidence type="ECO:0000313" key="2">
    <source>
        <dbReference type="EMBL" id="CAF0951434.1"/>
    </source>
</evidence>
<feature type="region of interest" description="Disordered" evidence="1">
    <location>
        <begin position="1"/>
        <end position="31"/>
    </location>
</feature>
<keyword evidence="3" id="KW-1185">Reference proteome</keyword>
<feature type="compositionally biased region" description="Acidic residues" evidence="1">
    <location>
        <begin position="258"/>
        <end position="267"/>
    </location>
</feature>
<proteinExistence type="predicted"/>
<name>A0A814D5U9_9BILA</name>
<reference evidence="2" key="1">
    <citation type="submission" date="2021-02" db="EMBL/GenBank/DDBJ databases">
        <authorList>
            <person name="Nowell W R."/>
        </authorList>
    </citation>
    <scope>NUCLEOTIDE SEQUENCE</scope>
</reference>
<feature type="compositionally biased region" description="Low complexity" evidence="1">
    <location>
        <begin position="583"/>
        <end position="604"/>
    </location>
</feature>
<sequence length="654" mass="74379">MNTPKRLLSGSDDLSEYSTTRRRSRSPNDNLTAPIDEQIEQVAKRHRVPSDTVKRIISDLLNESTVVDYLRTRIIQDESYSVNNAMSITRPDESLLSSSNYFDTSSQINSSNLFSSDQQQNLLSTTMVDEYDPLWLEFLQSLNTVDNNSNVQQNTTQSNVTFDSLFSEDDDDEEFIGPDDENNIENTDERKLRVSKRELALLLKDSTPSPNDHASFPDEEILRSDQYESLWTEFLASLQTGNDQQQDEQQKSIITTTTEDDDNDDDPEFRLADTENDIDDDLEDELHVSKRELALLLEDNASILNNEELQNSDEFVNPESVSSSTTCSTITKTFEFQITSKQRNILQYQLTAYVQLLTQYILLNRETNSLLSDDQSPQQLFKDLTYFRDKQSNSILDIPLLTEAQHLIETSPPPTRRKAFGNHLSFYLMDTFCKSSAFVHDSLLPTCLLSSTNSNIQTLFNDQTSRNFVSGEDCLMALGLEQNDAKMLIIGHNEKTINDRLNSLRYARVRRGKQNPVKAFSTYGSVPDISLNPWYHVPNGFDIKQIYPNGLIEKVNVVFPPWFRLSYKRSRQLSKRTNNSLVSSSSTTTTTTTTTTTATPTISSNDDLSSSTVYVVVEGTSSNSRTTTSPNKVLQQIHMLHLLNSYPKLQPRQQ</sequence>
<dbReference type="Proteomes" id="UP000663870">
    <property type="component" value="Unassembled WGS sequence"/>
</dbReference>
<accession>A0A814D5U9</accession>
<gene>
    <name evidence="2" type="ORF">JXQ802_LOCUS11704</name>
</gene>
<dbReference type="AlphaFoldDB" id="A0A814D5U9"/>
<feature type="region of interest" description="Disordered" evidence="1">
    <location>
        <begin position="255"/>
        <end position="278"/>
    </location>
</feature>